<dbReference type="SUPFAM" id="SSF46689">
    <property type="entry name" value="Homeodomain-like"/>
    <property type="match status" value="2"/>
</dbReference>
<dbReference type="Gene3D" id="1.10.10.60">
    <property type="entry name" value="Homeodomain-like"/>
    <property type="match status" value="2"/>
</dbReference>
<keyword evidence="6" id="KW-1185">Reference proteome</keyword>
<evidence type="ECO:0000256" key="3">
    <source>
        <dbReference type="ARBA" id="ARBA00023163"/>
    </source>
</evidence>
<dbReference type="PROSITE" id="PS01124">
    <property type="entry name" value="HTH_ARAC_FAMILY_2"/>
    <property type="match status" value="1"/>
</dbReference>
<dbReference type="GO" id="GO:0043565">
    <property type="term" value="F:sequence-specific DNA binding"/>
    <property type="evidence" value="ECO:0007669"/>
    <property type="project" value="InterPro"/>
</dbReference>
<dbReference type="Pfam" id="PF12833">
    <property type="entry name" value="HTH_18"/>
    <property type="match status" value="1"/>
</dbReference>
<gene>
    <name evidence="5" type="ORF">E2493_00305</name>
</gene>
<dbReference type="GO" id="GO:0003700">
    <property type="term" value="F:DNA-binding transcription factor activity"/>
    <property type="evidence" value="ECO:0007669"/>
    <property type="project" value="InterPro"/>
</dbReference>
<proteinExistence type="predicted"/>
<dbReference type="SMART" id="SM00342">
    <property type="entry name" value="HTH_ARAC"/>
    <property type="match status" value="1"/>
</dbReference>
<name>A0A4Y8ZVX4_9SPHN</name>
<dbReference type="SUPFAM" id="SSF51182">
    <property type="entry name" value="RmlC-like cupins"/>
    <property type="match status" value="1"/>
</dbReference>
<dbReference type="InterPro" id="IPR018060">
    <property type="entry name" value="HTH_AraC"/>
</dbReference>
<dbReference type="InterPro" id="IPR011051">
    <property type="entry name" value="RmlC_Cupin_sf"/>
</dbReference>
<organism evidence="5 6">
    <name type="scientific">Sphingomonas parva</name>
    <dbReference type="NCBI Taxonomy" id="2555898"/>
    <lineage>
        <taxon>Bacteria</taxon>
        <taxon>Pseudomonadati</taxon>
        <taxon>Pseudomonadota</taxon>
        <taxon>Alphaproteobacteria</taxon>
        <taxon>Sphingomonadales</taxon>
        <taxon>Sphingomonadaceae</taxon>
        <taxon>Sphingomonas</taxon>
    </lineage>
</organism>
<evidence type="ECO:0000256" key="1">
    <source>
        <dbReference type="ARBA" id="ARBA00023015"/>
    </source>
</evidence>
<dbReference type="OrthoDB" id="9802263at2"/>
<reference evidence="5 6" key="1">
    <citation type="submission" date="2019-03" db="EMBL/GenBank/DDBJ databases">
        <title>Genome sequence of Sphingomonas sp. 17J27-24.</title>
        <authorList>
            <person name="Kim M."/>
            <person name="Maeng S."/>
            <person name="Sathiyaraj S."/>
        </authorList>
    </citation>
    <scope>NUCLEOTIDE SEQUENCE [LARGE SCALE GENOMIC DNA]</scope>
    <source>
        <strain evidence="5 6">17J27-24</strain>
    </source>
</reference>
<dbReference type="InterPro" id="IPR032783">
    <property type="entry name" value="AraC_lig"/>
</dbReference>
<accession>A0A4Y8ZVX4</accession>
<dbReference type="PANTHER" id="PTHR46796:SF7">
    <property type="entry name" value="ARAC FAMILY TRANSCRIPTIONAL REGULATOR"/>
    <property type="match status" value="1"/>
</dbReference>
<feature type="domain" description="HTH araC/xylS-type" evidence="4">
    <location>
        <begin position="213"/>
        <end position="311"/>
    </location>
</feature>
<dbReference type="RefSeq" id="WP_135082552.1">
    <property type="nucleotide sequence ID" value="NZ_SPDV01000001.1"/>
</dbReference>
<dbReference type="EMBL" id="SPDV01000001">
    <property type="protein sequence ID" value="TFI60193.1"/>
    <property type="molecule type" value="Genomic_DNA"/>
</dbReference>
<dbReference type="InterPro" id="IPR050204">
    <property type="entry name" value="AraC_XylS_family_regulators"/>
</dbReference>
<evidence type="ECO:0000313" key="6">
    <source>
        <dbReference type="Proteomes" id="UP000298213"/>
    </source>
</evidence>
<keyword evidence="3" id="KW-0804">Transcription</keyword>
<evidence type="ECO:0000313" key="5">
    <source>
        <dbReference type="EMBL" id="TFI60193.1"/>
    </source>
</evidence>
<dbReference type="InterPro" id="IPR009057">
    <property type="entry name" value="Homeodomain-like_sf"/>
</dbReference>
<comment type="caution">
    <text evidence="5">The sequence shown here is derived from an EMBL/GenBank/DDBJ whole genome shotgun (WGS) entry which is preliminary data.</text>
</comment>
<dbReference type="PANTHER" id="PTHR46796">
    <property type="entry name" value="HTH-TYPE TRANSCRIPTIONAL ACTIVATOR RHAS-RELATED"/>
    <property type="match status" value="1"/>
</dbReference>
<dbReference type="Pfam" id="PF12852">
    <property type="entry name" value="Cupin_6"/>
    <property type="match status" value="1"/>
</dbReference>
<evidence type="ECO:0000256" key="2">
    <source>
        <dbReference type="ARBA" id="ARBA00023125"/>
    </source>
</evidence>
<dbReference type="AlphaFoldDB" id="A0A4Y8ZVX4"/>
<sequence length="320" mass="34292">MGVLQAVVSAMKLSGSVFLEAEFSCPWCVTSQIGPEDCALFFSEPAHVISYHYVVEGALLCAVGDAPPVEVRAGQVMLVPRNEKHRLGSWMDAHAPNARDLIQPPDERGLVRIAWGGGGDTCRMFCGFLGTVAPINAFLLGLPSLLVVDLDPGSAGWVASSFEFASTGLSARSPELVGRLAELLFAEAVEQYVDALPAGQTGWLAGLKDPHVSRALALLHTRFAEPLTTEVLAREAGLSRSALAERFTMLIGEPPMRYLGRHRMNVAANLLQESRQNACNVAYAVGFNSEAAFNRAFKKEFGVPPGAWQKARCQPAATAA</sequence>
<keyword evidence="1" id="KW-0805">Transcription regulation</keyword>
<keyword evidence="2" id="KW-0238">DNA-binding</keyword>
<evidence type="ECO:0000259" key="4">
    <source>
        <dbReference type="PROSITE" id="PS01124"/>
    </source>
</evidence>
<protein>
    <submittedName>
        <fullName evidence="5">AraC family transcriptional regulator</fullName>
    </submittedName>
</protein>
<dbReference type="Proteomes" id="UP000298213">
    <property type="component" value="Unassembled WGS sequence"/>
</dbReference>